<comment type="caution">
    <text evidence="1">The sequence shown here is derived from an EMBL/GenBank/DDBJ whole genome shotgun (WGS) entry which is preliminary data.</text>
</comment>
<dbReference type="Proteomes" id="UP001230220">
    <property type="component" value="Unassembled WGS sequence"/>
</dbReference>
<dbReference type="EMBL" id="JAUSUR010000002">
    <property type="protein sequence ID" value="MDQ0360787.1"/>
    <property type="molecule type" value="Genomic_DNA"/>
</dbReference>
<sequence>MIKQIYVKHRHRYSLEEADLYKGEATFIIYDDYEELVYREADGIKVRVLIYPNQLTIIRSGELQSNLTFKENQKTMNLIKSPYGDIEIELFTYQYTSERGRIIVDYDILSSNEEKDGYHIEFSIEEGICEYN</sequence>
<dbReference type="InterPro" id="IPR012674">
    <property type="entry name" value="Calycin"/>
</dbReference>
<evidence type="ECO:0000313" key="1">
    <source>
        <dbReference type="EMBL" id="MDQ0360787.1"/>
    </source>
</evidence>
<gene>
    <name evidence="1" type="ORF">J2S15_001532</name>
</gene>
<dbReference type="SUPFAM" id="SSF50814">
    <property type="entry name" value="Lipocalins"/>
    <property type="match status" value="1"/>
</dbReference>
<dbReference type="InterPro" id="IPR015231">
    <property type="entry name" value="DUF1934"/>
</dbReference>
<dbReference type="Gene3D" id="2.40.128.20">
    <property type="match status" value="1"/>
</dbReference>
<keyword evidence="2" id="KW-1185">Reference proteome</keyword>
<proteinExistence type="predicted"/>
<dbReference type="Pfam" id="PF09148">
    <property type="entry name" value="DUF1934"/>
    <property type="match status" value="1"/>
</dbReference>
<organism evidence="1 2">
    <name type="scientific">Breznakia pachnodae</name>
    <dbReference type="NCBI Taxonomy" id="265178"/>
    <lineage>
        <taxon>Bacteria</taxon>
        <taxon>Bacillati</taxon>
        <taxon>Bacillota</taxon>
        <taxon>Erysipelotrichia</taxon>
        <taxon>Erysipelotrichales</taxon>
        <taxon>Erysipelotrichaceae</taxon>
        <taxon>Breznakia</taxon>
    </lineage>
</organism>
<evidence type="ECO:0000313" key="2">
    <source>
        <dbReference type="Proteomes" id="UP001230220"/>
    </source>
</evidence>
<protein>
    <submittedName>
        <fullName evidence="1">Uncharacterized beta-barrel protein YwiB (DUF1934 family)</fullName>
    </submittedName>
</protein>
<name>A0ABU0E1L7_9FIRM</name>
<dbReference type="RefSeq" id="WP_307406949.1">
    <property type="nucleotide sequence ID" value="NZ_JAUSUR010000002.1"/>
</dbReference>
<reference evidence="1 2" key="1">
    <citation type="submission" date="2023-07" db="EMBL/GenBank/DDBJ databases">
        <title>Genomic Encyclopedia of Type Strains, Phase IV (KMG-IV): sequencing the most valuable type-strain genomes for metagenomic binning, comparative biology and taxonomic classification.</title>
        <authorList>
            <person name="Goeker M."/>
        </authorList>
    </citation>
    <scope>NUCLEOTIDE SEQUENCE [LARGE SCALE GENOMIC DNA]</scope>
    <source>
        <strain evidence="1 2">DSM 16784</strain>
    </source>
</reference>
<accession>A0ABU0E1L7</accession>